<evidence type="ECO:0000256" key="2">
    <source>
        <dbReference type="ARBA" id="ARBA00009149"/>
    </source>
</evidence>
<evidence type="ECO:0000313" key="7">
    <source>
        <dbReference type="Proteomes" id="UP000654304"/>
    </source>
</evidence>
<dbReference type="Pfam" id="PF02120">
    <property type="entry name" value="Flg_hook"/>
    <property type="match status" value="1"/>
</dbReference>
<comment type="similarity">
    <text evidence="2">Belongs to the FliK family.</text>
</comment>
<dbReference type="Proteomes" id="UP000654304">
    <property type="component" value="Unassembled WGS sequence"/>
</dbReference>
<feature type="domain" description="Flagellar hook-length control protein-like C-terminal" evidence="5">
    <location>
        <begin position="289"/>
        <end position="371"/>
    </location>
</feature>
<dbReference type="PRINTS" id="PR01007">
    <property type="entry name" value="FLGHOOKFLIK"/>
</dbReference>
<sequence>MPAAEVPGTEALTPATAQTMREPGKLIADPGQPDNSGSLASVSALIPATTPTMREPGKLIADPGQPENNRSLASVSGLIPATTPTMREPGKLIADPGQPDKSDSLTPISALTPATAQAMREPGKLIADPGNPDAGINSALAFPGQALRTDISDTAKQNQVLTAAALAAAGQASQRPDNVTEKGLDEPLRTMKKTIPGDANSLSDLKQNKVDDKSIALQAGAAGQKTEERLSFANTLRSISQEQNTTTIPATVTQASPGFASYVQTEQAVRPVQIPVGVHQSGWDKAIGEHVISMAASKLQQAELSLNPPELGPLKIILSLNQDQANATFITAQPEVRQALEASMPKLRDMMNDAGMQLAGFNVQTQSSPSSQGQGQQQANTGFQPENSPRRNSEIVRNDAETTRSTTTAGRARTNPGAVDTFA</sequence>
<dbReference type="PANTHER" id="PTHR37533:SF2">
    <property type="entry name" value="FLAGELLAR HOOK-LENGTH CONTROL PROTEIN"/>
    <property type="match status" value="1"/>
</dbReference>
<keyword evidence="6" id="KW-0282">Flagellum</keyword>
<dbReference type="InterPro" id="IPR001635">
    <property type="entry name" value="Flag_hook_Flik"/>
</dbReference>
<dbReference type="EMBL" id="JACOGD010000007">
    <property type="protein sequence ID" value="MBC3932731.1"/>
    <property type="molecule type" value="Genomic_DNA"/>
</dbReference>
<feature type="compositionally biased region" description="Low complexity" evidence="4">
    <location>
        <begin position="364"/>
        <end position="378"/>
    </location>
</feature>
<dbReference type="CDD" id="cd17470">
    <property type="entry name" value="T3SS_Flik_C"/>
    <property type="match status" value="1"/>
</dbReference>
<feature type="compositionally biased region" description="Basic and acidic residues" evidence="4">
    <location>
        <begin position="388"/>
        <end position="402"/>
    </location>
</feature>
<keyword evidence="6" id="KW-0966">Cell projection</keyword>
<reference evidence="6 7" key="1">
    <citation type="submission" date="2020-08" db="EMBL/GenBank/DDBJ databases">
        <title>Novel species isolated from subtropical streams in China.</title>
        <authorList>
            <person name="Lu H."/>
        </authorList>
    </citation>
    <scope>NUCLEOTIDE SEQUENCE [LARGE SCALE GENOMIC DNA]</scope>
    <source>
        <strain evidence="6 7">CY22W</strain>
    </source>
</reference>
<organism evidence="6 7">
    <name type="scientific">Undibacterium curvum</name>
    <dbReference type="NCBI Taxonomy" id="2762294"/>
    <lineage>
        <taxon>Bacteria</taxon>
        <taxon>Pseudomonadati</taxon>
        <taxon>Pseudomonadota</taxon>
        <taxon>Betaproteobacteria</taxon>
        <taxon>Burkholderiales</taxon>
        <taxon>Oxalobacteraceae</taxon>
        <taxon>Undibacterium</taxon>
    </lineage>
</organism>
<keyword evidence="3" id="KW-1005">Bacterial flagellum biogenesis</keyword>
<keyword evidence="6" id="KW-0969">Cilium</keyword>
<gene>
    <name evidence="6" type="ORF">H8K43_13660</name>
</gene>
<accession>A0ABR7A758</accession>
<feature type="compositionally biased region" description="Low complexity" evidence="4">
    <location>
        <begin position="403"/>
        <end position="414"/>
    </location>
</feature>
<proteinExistence type="inferred from homology"/>
<dbReference type="InterPro" id="IPR038610">
    <property type="entry name" value="FliK-like_C_sf"/>
</dbReference>
<dbReference type="PANTHER" id="PTHR37533">
    <property type="entry name" value="FLAGELLAR HOOK-LENGTH CONTROL PROTEIN"/>
    <property type="match status" value="1"/>
</dbReference>
<evidence type="ECO:0000256" key="4">
    <source>
        <dbReference type="SAM" id="MobiDB-lite"/>
    </source>
</evidence>
<evidence type="ECO:0000256" key="3">
    <source>
        <dbReference type="ARBA" id="ARBA00022795"/>
    </source>
</evidence>
<evidence type="ECO:0000259" key="5">
    <source>
        <dbReference type="Pfam" id="PF02120"/>
    </source>
</evidence>
<protein>
    <submittedName>
        <fullName evidence="6">Flagellar hook-length control protein FliK</fullName>
    </submittedName>
</protein>
<feature type="region of interest" description="Disordered" evidence="4">
    <location>
        <begin position="49"/>
        <end position="72"/>
    </location>
</feature>
<dbReference type="InterPro" id="IPR021136">
    <property type="entry name" value="Flagellar_hook_control-like_C"/>
</dbReference>
<comment type="function">
    <text evidence="1">Controls the length of the flagellar hook.</text>
</comment>
<comment type="caution">
    <text evidence="6">The sequence shown here is derived from an EMBL/GenBank/DDBJ whole genome shotgun (WGS) entry which is preliminary data.</text>
</comment>
<evidence type="ECO:0000313" key="6">
    <source>
        <dbReference type="EMBL" id="MBC3932731.1"/>
    </source>
</evidence>
<keyword evidence="7" id="KW-1185">Reference proteome</keyword>
<name>A0ABR7A758_9BURK</name>
<evidence type="ECO:0000256" key="1">
    <source>
        <dbReference type="ARBA" id="ARBA00003944"/>
    </source>
</evidence>
<dbReference type="InterPro" id="IPR052563">
    <property type="entry name" value="FliK"/>
</dbReference>
<feature type="region of interest" description="Disordered" evidence="4">
    <location>
        <begin position="363"/>
        <end position="423"/>
    </location>
</feature>
<dbReference type="Gene3D" id="3.30.750.140">
    <property type="match status" value="1"/>
</dbReference>